<name>A0ABD3Q9N4_9STRA</name>
<gene>
    <name evidence="1" type="ORF">ACHAWO_007639</name>
</gene>
<evidence type="ECO:0000313" key="2">
    <source>
        <dbReference type="Proteomes" id="UP001530400"/>
    </source>
</evidence>
<reference evidence="1 2" key="1">
    <citation type="submission" date="2024-10" db="EMBL/GenBank/DDBJ databases">
        <title>Updated reference genomes for cyclostephanoid diatoms.</title>
        <authorList>
            <person name="Roberts W.R."/>
            <person name="Alverson A.J."/>
        </authorList>
    </citation>
    <scope>NUCLEOTIDE SEQUENCE [LARGE SCALE GENOMIC DNA]</scope>
    <source>
        <strain evidence="1 2">AJA010-31</strain>
    </source>
</reference>
<keyword evidence="2" id="KW-1185">Reference proteome</keyword>
<proteinExistence type="predicted"/>
<comment type="caution">
    <text evidence="1">The sequence shown here is derived from an EMBL/GenBank/DDBJ whole genome shotgun (WGS) entry which is preliminary data.</text>
</comment>
<organism evidence="1 2">
    <name type="scientific">Cyclotella atomus</name>
    <dbReference type="NCBI Taxonomy" id="382360"/>
    <lineage>
        <taxon>Eukaryota</taxon>
        <taxon>Sar</taxon>
        <taxon>Stramenopiles</taxon>
        <taxon>Ochrophyta</taxon>
        <taxon>Bacillariophyta</taxon>
        <taxon>Coscinodiscophyceae</taxon>
        <taxon>Thalassiosirophycidae</taxon>
        <taxon>Stephanodiscales</taxon>
        <taxon>Stephanodiscaceae</taxon>
        <taxon>Cyclotella</taxon>
    </lineage>
</organism>
<sequence>MALSTVVSDFGDEREELHGMISAAVKQHKENHKNVGNVARLPGLFMYYVIGTIHALSLQLWNMVTSLNPFDAFTTSNPSIREKKRSVSWKYLAPVVEAKSILKAVSKESRHAKLNGLLVSLLSFALEKQYIELIQQECMPSEIQSTINVVRPVHLAGGLALRGNSIVNSIGAFVTRSLSTQSILATSYHVFAAFPTTFTE</sequence>
<dbReference type="Proteomes" id="UP001530400">
    <property type="component" value="Unassembled WGS sequence"/>
</dbReference>
<protein>
    <submittedName>
        <fullName evidence="1">Uncharacterized protein</fullName>
    </submittedName>
</protein>
<dbReference type="EMBL" id="JALLPJ020000340">
    <property type="protein sequence ID" value="KAL3794865.1"/>
    <property type="molecule type" value="Genomic_DNA"/>
</dbReference>
<accession>A0ABD3Q9N4</accession>
<dbReference type="AlphaFoldDB" id="A0ABD3Q9N4"/>
<evidence type="ECO:0000313" key="1">
    <source>
        <dbReference type="EMBL" id="KAL3794865.1"/>
    </source>
</evidence>